<dbReference type="Gene3D" id="3.40.50.10190">
    <property type="entry name" value="BRCT domain"/>
    <property type="match status" value="1"/>
</dbReference>
<dbReference type="SMART" id="SM00577">
    <property type="entry name" value="CPDc"/>
    <property type="match status" value="1"/>
</dbReference>
<feature type="compositionally biased region" description="Polar residues" evidence="7">
    <location>
        <begin position="7"/>
        <end position="19"/>
    </location>
</feature>
<dbReference type="InterPro" id="IPR023214">
    <property type="entry name" value="HAD_sf"/>
</dbReference>
<feature type="region of interest" description="Disordered" evidence="7">
    <location>
        <begin position="423"/>
        <end position="468"/>
    </location>
</feature>
<dbReference type="CDD" id="cd17729">
    <property type="entry name" value="BRCT_CTDP1"/>
    <property type="match status" value="1"/>
</dbReference>
<keyword evidence="9" id="KW-1185">Reference proteome</keyword>
<evidence type="ECO:0000256" key="7">
    <source>
        <dbReference type="SAM" id="MobiDB-lite"/>
    </source>
</evidence>
<dbReference type="InterPro" id="IPR039189">
    <property type="entry name" value="Fcp1"/>
</dbReference>
<reference evidence="9" key="2">
    <citation type="submission" date="2014-05" db="EMBL/GenBank/DDBJ databases">
        <title>The genome and life-stage specific transcriptomes of Globodera pallida elucidate key aspects of plant parasitism by a cyst nematode.</title>
        <authorList>
            <person name="Cotton J.A."/>
            <person name="Lilley C.J."/>
            <person name="Jones L.M."/>
            <person name="Kikuchi T."/>
            <person name="Reid A.J."/>
            <person name="Thorpe P."/>
            <person name="Tsai I.J."/>
            <person name="Beasley H."/>
            <person name="Blok V."/>
            <person name="Cock P.J.A."/>
            <person name="Van den Akker S.E."/>
            <person name="Holroyd N."/>
            <person name="Hunt M."/>
            <person name="Mantelin S."/>
            <person name="Naghra H."/>
            <person name="Pain A."/>
            <person name="Palomares-Rius J.E."/>
            <person name="Zarowiecki M."/>
            <person name="Berriman M."/>
            <person name="Jones J.T."/>
            <person name="Urwin P.E."/>
        </authorList>
    </citation>
    <scope>NUCLEOTIDE SEQUENCE [LARGE SCALE GENOMIC DNA]</scope>
    <source>
        <strain evidence="9">Lindley</strain>
    </source>
</reference>
<feature type="region of interest" description="Disordered" evidence="7">
    <location>
        <begin position="224"/>
        <end position="275"/>
    </location>
</feature>
<dbReference type="Pfam" id="PF12738">
    <property type="entry name" value="PTCB-BRCT"/>
    <property type="match status" value="1"/>
</dbReference>
<feature type="region of interest" description="Disordered" evidence="7">
    <location>
        <begin position="1"/>
        <end position="27"/>
    </location>
</feature>
<evidence type="ECO:0000313" key="10">
    <source>
        <dbReference type="WBParaSite" id="GPLIN_000469100"/>
    </source>
</evidence>
<feature type="domain" description="BRCT" evidence="8">
    <location>
        <begin position="327"/>
        <end position="420"/>
    </location>
</feature>
<dbReference type="SUPFAM" id="SSF56784">
    <property type="entry name" value="HAD-like"/>
    <property type="match status" value="1"/>
</dbReference>
<reference evidence="10" key="3">
    <citation type="submission" date="2016-06" db="UniProtKB">
        <authorList>
            <consortium name="WormBaseParasite"/>
        </authorList>
    </citation>
    <scope>IDENTIFICATION</scope>
</reference>
<dbReference type="PANTHER" id="PTHR23081">
    <property type="entry name" value="RNA POLYMERASE II CTD PHOSPHATASE"/>
    <property type="match status" value="1"/>
</dbReference>
<reference evidence="9" key="1">
    <citation type="submission" date="2013-12" db="EMBL/GenBank/DDBJ databases">
        <authorList>
            <person name="Aslett M."/>
        </authorList>
    </citation>
    <scope>NUCLEOTIDE SEQUENCE [LARGE SCALE GENOMIC DNA]</scope>
    <source>
        <strain evidence="9">Lindley</strain>
    </source>
</reference>
<name>A0A183BVQ3_GLOPA</name>
<dbReference type="AlphaFoldDB" id="A0A183BVQ3"/>
<dbReference type="InterPro" id="IPR004274">
    <property type="entry name" value="FCP1_dom"/>
</dbReference>
<dbReference type="PANTHER" id="PTHR23081:SF36">
    <property type="entry name" value="RNA POLYMERASE II SUBUNIT A C-TERMINAL DOMAIN PHOSPHATASE"/>
    <property type="match status" value="1"/>
</dbReference>
<dbReference type="SMART" id="SM00292">
    <property type="entry name" value="BRCT"/>
    <property type="match status" value="1"/>
</dbReference>
<dbReference type="Proteomes" id="UP000050741">
    <property type="component" value="Unassembled WGS sequence"/>
</dbReference>
<evidence type="ECO:0000256" key="4">
    <source>
        <dbReference type="ARBA" id="ARBA00023242"/>
    </source>
</evidence>
<feature type="compositionally biased region" description="Basic and acidic residues" evidence="7">
    <location>
        <begin position="545"/>
        <end position="571"/>
    </location>
</feature>
<comment type="catalytic activity">
    <reaction evidence="5">
        <text>O-phospho-L-seryl-[protein] + H2O = L-seryl-[protein] + phosphate</text>
        <dbReference type="Rhea" id="RHEA:20629"/>
        <dbReference type="Rhea" id="RHEA-COMP:9863"/>
        <dbReference type="Rhea" id="RHEA-COMP:11604"/>
        <dbReference type="ChEBI" id="CHEBI:15377"/>
        <dbReference type="ChEBI" id="CHEBI:29999"/>
        <dbReference type="ChEBI" id="CHEBI:43474"/>
        <dbReference type="ChEBI" id="CHEBI:83421"/>
        <dbReference type="EC" id="3.1.3.16"/>
    </reaction>
</comment>
<evidence type="ECO:0000256" key="3">
    <source>
        <dbReference type="ARBA" id="ARBA00022801"/>
    </source>
</evidence>
<dbReference type="PROSITE" id="PS50172">
    <property type="entry name" value="BRCT"/>
    <property type="match status" value="1"/>
</dbReference>
<dbReference type="InterPro" id="IPR001357">
    <property type="entry name" value="BRCT_dom"/>
</dbReference>
<organism evidence="9 10">
    <name type="scientific">Globodera pallida</name>
    <name type="common">Potato cyst nematode worm</name>
    <name type="synonym">Heterodera pallida</name>
    <dbReference type="NCBI Taxonomy" id="36090"/>
    <lineage>
        <taxon>Eukaryota</taxon>
        <taxon>Metazoa</taxon>
        <taxon>Ecdysozoa</taxon>
        <taxon>Nematoda</taxon>
        <taxon>Chromadorea</taxon>
        <taxon>Rhabditida</taxon>
        <taxon>Tylenchina</taxon>
        <taxon>Tylenchomorpha</taxon>
        <taxon>Tylenchoidea</taxon>
        <taxon>Heteroderidae</taxon>
        <taxon>Heteroderinae</taxon>
        <taxon>Globodera</taxon>
    </lineage>
</organism>
<dbReference type="Gene3D" id="3.40.50.1000">
    <property type="entry name" value="HAD superfamily/HAD-like"/>
    <property type="match status" value="2"/>
</dbReference>
<evidence type="ECO:0000256" key="5">
    <source>
        <dbReference type="ARBA" id="ARBA00047761"/>
    </source>
</evidence>
<keyword evidence="4" id="KW-0539">Nucleus</keyword>
<dbReference type="InterPro" id="IPR036412">
    <property type="entry name" value="HAD-like_sf"/>
</dbReference>
<dbReference type="SUPFAM" id="SSF52113">
    <property type="entry name" value="BRCT domain"/>
    <property type="match status" value="1"/>
</dbReference>
<dbReference type="EC" id="3.1.3.16" evidence="2"/>
<evidence type="ECO:0000256" key="6">
    <source>
        <dbReference type="ARBA" id="ARBA00048336"/>
    </source>
</evidence>
<accession>A0A183BVQ3</accession>
<dbReference type="InterPro" id="IPR036420">
    <property type="entry name" value="BRCT_dom_sf"/>
</dbReference>
<evidence type="ECO:0000256" key="2">
    <source>
        <dbReference type="ARBA" id="ARBA00013081"/>
    </source>
</evidence>
<keyword evidence="3" id="KW-0378">Hydrolase</keyword>
<dbReference type="WBParaSite" id="GPLIN_000469100">
    <property type="protein sequence ID" value="GPLIN_000469100"/>
    <property type="gene ID" value="GPLIN_000469100"/>
</dbReference>
<comment type="subcellular location">
    <subcellularLocation>
        <location evidence="1">Nucleus</location>
    </subcellularLocation>
</comment>
<evidence type="ECO:0000313" key="9">
    <source>
        <dbReference type="Proteomes" id="UP000050741"/>
    </source>
</evidence>
<evidence type="ECO:0000256" key="1">
    <source>
        <dbReference type="ARBA" id="ARBA00004123"/>
    </source>
</evidence>
<evidence type="ECO:0000259" key="8">
    <source>
        <dbReference type="PROSITE" id="PS50172"/>
    </source>
</evidence>
<feature type="region of interest" description="Disordered" evidence="7">
    <location>
        <begin position="501"/>
        <end position="576"/>
    </location>
</feature>
<sequence>MDKSISQHHSQQFSKTTKALTGDANDNGKCSHKVIMKDMCCICGRNLRPEGGFSGERNEPTTANVSMIHHVPELVVSKEIADELGARDHENIVRQRRLILLLDLDQTLVHTANRPLRAEEMGASDLTVYRLNGKYFDYRILSRDELLSSMHKTGNLKALFPCSEQMILMLDDRPDVWMHSDALIRVKPYRFFMEVGDINAPPQELLDSAETSDGLDKARNLGEEELKEESAHRQLLSKDGEENAQTKEKEQTMDEKTMAKSAREGEMPENRPETVERTLTEPIGAIVDEDNALVHVERVLSEVHSLFYQQYDRDKKIPDVKRILAWLRFQVLCGEQIVFSGIIPLGVDVKACEIYRMCTRFGAKVGDRIVERKTTVLVAARAATEKFRHAQRLRIPIVSTLWLDACFERWQRVDKRDFLFREEDEQQTATPSGESKFNEQEEGAGLRKRMAENKTTEMGGSSEEAAEVKRHRLSSISLCLDEKMDHFAQMDTISTKTLHEMESEVDSVLSDGDEDDDNEEKTNDDGESSTTSADYSETGEAFTVDSDRRNEEETRRELTDYGDEDTTRDSAEQDDEVDIEQFLVRYFTL</sequence>
<comment type="catalytic activity">
    <reaction evidence="6">
        <text>O-phospho-L-threonyl-[protein] + H2O = L-threonyl-[protein] + phosphate</text>
        <dbReference type="Rhea" id="RHEA:47004"/>
        <dbReference type="Rhea" id="RHEA-COMP:11060"/>
        <dbReference type="Rhea" id="RHEA-COMP:11605"/>
        <dbReference type="ChEBI" id="CHEBI:15377"/>
        <dbReference type="ChEBI" id="CHEBI:30013"/>
        <dbReference type="ChEBI" id="CHEBI:43474"/>
        <dbReference type="ChEBI" id="CHEBI:61977"/>
        <dbReference type="EC" id="3.1.3.16"/>
    </reaction>
</comment>
<protein>
    <recommendedName>
        <fullName evidence="2">protein-serine/threonine phosphatase</fullName>
        <ecNumber evidence="2">3.1.3.16</ecNumber>
    </recommendedName>
</protein>
<proteinExistence type="predicted"/>
<dbReference type="GO" id="GO:0005634">
    <property type="term" value="C:nucleus"/>
    <property type="evidence" value="ECO:0007669"/>
    <property type="project" value="UniProtKB-SubCell"/>
</dbReference>
<dbReference type="GO" id="GO:0008420">
    <property type="term" value="F:RNA polymerase II CTD heptapeptide repeat phosphatase activity"/>
    <property type="evidence" value="ECO:0007669"/>
    <property type="project" value="InterPro"/>
</dbReference>